<evidence type="ECO:0000256" key="2">
    <source>
        <dbReference type="ARBA" id="ARBA00005182"/>
    </source>
</evidence>
<dbReference type="Proteomes" id="UP001060261">
    <property type="component" value="Chromosome"/>
</dbReference>
<organism evidence="9 10">
    <name type="scientific">Deinococcus rubellus</name>
    <dbReference type="NCBI Taxonomy" id="1889240"/>
    <lineage>
        <taxon>Bacteria</taxon>
        <taxon>Thermotogati</taxon>
        <taxon>Deinococcota</taxon>
        <taxon>Deinococci</taxon>
        <taxon>Deinococcales</taxon>
        <taxon>Deinococcaceae</taxon>
        <taxon>Deinococcus</taxon>
    </lineage>
</organism>
<keyword evidence="10" id="KW-1185">Reference proteome</keyword>
<keyword evidence="7" id="KW-1133">Transmembrane helix</keyword>
<reference evidence="9" key="1">
    <citation type="submission" date="2022-09" db="EMBL/GenBank/DDBJ databases">
        <title>genome sequence of Deinococcus rubellus.</title>
        <authorList>
            <person name="Srinivasan S."/>
        </authorList>
    </citation>
    <scope>NUCLEOTIDE SEQUENCE</scope>
    <source>
        <strain evidence="9">Ant6</strain>
    </source>
</reference>
<comment type="pathway">
    <text evidence="2">Glycan biosynthesis; alginate biosynthesis.</text>
</comment>
<evidence type="ECO:0000256" key="6">
    <source>
        <dbReference type="ARBA" id="ARBA00022841"/>
    </source>
</evidence>
<evidence type="ECO:0000256" key="5">
    <source>
        <dbReference type="ARBA" id="ARBA00022764"/>
    </source>
</evidence>
<protein>
    <recommendedName>
        <fullName evidence="8">AlgX/AlgJ SGNH hydrolase-like domain-containing protein</fullName>
    </recommendedName>
</protein>
<keyword evidence="6" id="KW-0016">Alginate biosynthesis</keyword>
<proteinExistence type="predicted"/>
<dbReference type="SUPFAM" id="SSF52266">
    <property type="entry name" value="SGNH hydrolase"/>
    <property type="match status" value="1"/>
</dbReference>
<evidence type="ECO:0000313" key="10">
    <source>
        <dbReference type="Proteomes" id="UP001060261"/>
    </source>
</evidence>
<evidence type="ECO:0000313" key="9">
    <source>
        <dbReference type="EMBL" id="UWX62792.1"/>
    </source>
</evidence>
<feature type="transmembrane region" description="Helical" evidence="7">
    <location>
        <begin position="21"/>
        <end position="42"/>
    </location>
</feature>
<evidence type="ECO:0000256" key="4">
    <source>
        <dbReference type="ARBA" id="ARBA00022729"/>
    </source>
</evidence>
<keyword evidence="7" id="KW-0472">Membrane</keyword>
<gene>
    <name evidence="9" type="ORF">N0D28_08395</name>
</gene>
<keyword evidence="5" id="KW-0574">Periplasm</keyword>
<evidence type="ECO:0000256" key="3">
    <source>
        <dbReference type="ARBA" id="ARBA00022679"/>
    </source>
</evidence>
<feature type="domain" description="AlgX/AlgJ SGNH hydrolase-like" evidence="8">
    <location>
        <begin position="100"/>
        <end position="360"/>
    </location>
</feature>
<dbReference type="RefSeq" id="WP_260559087.1">
    <property type="nucleotide sequence ID" value="NZ_BAABEC010000059.1"/>
</dbReference>
<dbReference type="InterPro" id="IPR031811">
    <property type="entry name" value="ALGX/ALGJ_SGNH-like"/>
</dbReference>
<dbReference type="EMBL" id="CP104213">
    <property type="protein sequence ID" value="UWX62792.1"/>
    <property type="molecule type" value="Genomic_DNA"/>
</dbReference>
<dbReference type="Pfam" id="PF16822">
    <property type="entry name" value="ALGX"/>
    <property type="match status" value="1"/>
</dbReference>
<keyword evidence="7" id="KW-0812">Transmembrane</keyword>
<evidence type="ECO:0000256" key="7">
    <source>
        <dbReference type="SAM" id="Phobius"/>
    </source>
</evidence>
<sequence>MTEFAQDTVKPNIDNPAAPKVLQWMPAAFLLAVVGVGAALALTSKGTRTFPTGQDVVTGQWMGTYEKTNLDPGVPWRDASVNLWGGLNYRLFGEARDGAVIGANGWLFTSEEFQTAKTDAAEIAGKVAYIKQVRDELAKDGAKLVVALVPAKVRVYADELGGVKVPEVNASLYEDFRQQLVMAGVPTPDLAADFKADRSRGDLFFHTDTHWTPLGATVAAQVLAPVVKGLGLDLPAVTYAASKKPPVKRSGDLLRYIPVPEGEGPSPDTVQEAVYTRTDAGGGGLLGDESLAVTLVGTSYSAVSKNNVWHFDGALSKALGTEVLNAAQEGKGPVVPMREYLSGQDRKDNPPQVVIWEIPERFLRVGYPKETMK</sequence>
<keyword evidence="4" id="KW-0732">Signal</keyword>
<accession>A0ABY5YCL0</accession>
<evidence type="ECO:0000256" key="1">
    <source>
        <dbReference type="ARBA" id="ARBA00004418"/>
    </source>
</evidence>
<keyword evidence="3" id="KW-0808">Transferase</keyword>
<comment type="subcellular location">
    <subcellularLocation>
        <location evidence="1">Periplasm</location>
    </subcellularLocation>
</comment>
<evidence type="ECO:0000259" key="8">
    <source>
        <dbReference type="Pfam" id="PF16822"/>
    </source>
</evidence>
<name>A0ABY5YCL0_9DEIO</name>